<gene>
    <name evidence="2" type="ORF">L3081_22980</name>
</gene>
<dbReference type="PANTHER" id="PTHR46211">
    <property type="entry name" value="GLYCEROPHOSPHORYL DIESTER PHOSPHODIESTERASE"/>
    <property type="match status" value="1"/>
</dbReference>
<evidence type="ECO:0000313" key="3">
    <source>
        <dbReference type="Proteomes" id="UP001139646"/>
    </source>
</evidence>
<reference evidence="2" key="1">
    <citation type="submission" date="2022-01" db="EMBL/GenBank/DDBJ databases">
        <title>Colwellia maritima, isolated from seawater.</title>
        <authorList>
            <person name="Kristyanto S."/>
            <person name="Jung J."/>
            <person name="Jeon C.O."/>
        </authorList>
    </citation>
    <scope>NUCLEOTIDE SEQUENCE</scope>
    <source>
        <strain evidence="2">MSW7</strain>
    </source>
</reference>
<organism evidence="2 3">
    <name type="scientific">Colwellia maritima</name>
    <dbReference type="NCBI Taxonomy" id="2912588"/>
    <lineage>
        <taxon>Bacteria</taxon>
        <taxon>Pseudomonadati</taxon>
        <taxon>Pseudomonadota</taxon>
        <taxon>Gammaproteobacteria</taxon>
        <taxon>Alteromonadales</taxon>
        <taxon>Colwelliaceae</taxon>
        <taxon>Colwellia</taxon>
    </lineage>
</organism>
<dbReference type="PANTHER" id="PTHR46211:SF1">
    <property type="entry name" value="GLYCEROPHOSPHODIESTER PHOSPHODIESTERASE, CYTOPLASMIC"/>
    <property type="match status" value="1"/>
</dbReference>
<name>A0ABS9X652_9GAMM</name>
<evidence type="ECO:0000259" key="1">
    <source>
        <dbReference type="PROSITE" id="PS51704"/>
    </source>
</evidence>
<protein>
    <submittedName>
        <fullName evidence="2">Glycerophosphodiester phosphodiesterase</fullName>
    </submittedName>
</protein>
<dbReference type="Pfam" id="PF03009">
    <property type="entry name" value="GDPD"/>
    <property type="match status" value="1"/>
</dbReference>
<dbReference type="EMBL" id="JAKKSL010000006">
    <property type="protein sequence ID" value="MCI2285718.1"/>
    <property type="molecule type" value="Genomic_DNA"/>
</dbReference>
<dbReference type="PROSITE" id="PS51704">
    <property type="entry name" value="GP_PDE"/>
    <property type="match status" value="1"/>
</dbReference>
<proteinExistence type="predicted"/>
<dbReference type="SUPFAM" id="SSF51695">
    <property type="entry name" value="PLC-like phosphodiesterases"/>
    <property type="match status" value="1"/>
</dbReference>
<dbReference type="RefSeq" id="WP_242288596.1">
    <property type="nucleotide sequence ID" value="NZ_JAKKSL010000006.1"/>
</dbReference>
<comment type="caution">
    <text evidence="2">The sequence shown here is derived from an EMBL/GenBank/DDBJ whole genome shotgun (WGS) entry which is preliminary data.</text>
</comment>
<dbReference type="InterPro" id="IPR017946">
    <property type="entry name" value="PLC-like_Pdiesterase_TIM-brl"/>
</dbReference>
<dbReference type="Gene3D" id="3.20.20.190">
    <property type="entry name" value="Phosphatidylinositol (PI) phosphodiesterase"/>
    <property type="match status" value="1"/>
</dbReference>
<accession>A0ABS9X652</accession>
<evidence type="ECO:0000313" key="2">
    <source>
        <dbReference type="EMBL" id="MCI2285718.1"/>
    </source>
</evidence>
<feature type="domain" description="GP-PDE" evidence="1">
    <location>
        <begin position="1"/>
        <end position="228"/>
    </location>
</feature>
<dbReference type="Proteomes" id="UP001139646">
    <property type="component" value="Unassembled WGS sequence"/>
</dbReference>
<sequence>MLIFAHRGASGVEPENTLRAIQSAINTEVDGIEIDIYEADNTLFVIHDRRLHHTTSGIGQISQHNVDYLRSLDAGLGETIPTLDEVLALVAGKCMLNIELKGINNLDLLFSYLDQAINTSVLTVNDILLSSFNHRLLYNIKQQRGEFAIGALTSCYPLDYARFAEQLNAYSVHLDVNFISMNFVEDAHHRGLKVFVYTVDELEDIKTMKALGVDGIFTNFPTTAKCHIAHLSPTHLPSKNNKN</sequence>
<dbReference type="InterPro" id="IPR030395">
    <property type="entry name" value="GP_PDE_dom"/>
</dbReference>
<keyword evidence="3" id="KW-1185">Reference proteome</keyword>